<dbReference type="PANTHER" id="PTHR11945">
    <property type="entry name" value="MADS BOX PROTEIN"/>
    <property type="match status" value="1"/>
</dbReference>
<sequence length="228" mass="25681">MARKKVTLAWIANDATRRATLKKRRRGLLKKVSELSVLCDVPACVVVYGPDEAQPEVWPNDAQAREVLVQYKSMPESEQCKKRVDQSGYLNQQLFKIQEQVRKQQRENWELEMNIKLHEAIAGKCNLMDVGVEDAAVLARLIEEKMKTVKEKMAAVAATAAAATGEGKGEMLMDYDFGGRSRCQPPAPAAVPPLRRVLGSIWELGVRGWIRDFIQFSLIIMEDFSGYI</sequence>
<dbReference type="CDD" id="cd00266">
    <property type="entry name" value="MADS_SRF_like"/>
    <property type="match status" value="1"/>
</dbReference>
<dbReference type="GO" id="GO:0005634">
    <property type="term" value="C:nucleus"/>
    <property type="evidence" value="ECO:0007669"/>
    <property type="project" value="UniProtKB-SubCell"/>
</dbReference>
<reference evidence="8" key="1">
    <citation type="journal article" date="2017" name="Nat. Commun.">
        <title>The asparagus genome sheds light on the origin and evolution of a young Y chromosome.</title>
        <authorList>
            <person name="Harkess A."/>
            <person name="Zhou J."/>
            <person name="Xu C."/>
            <person name="Bowers J.E."/>
            <person name="Van der Hulst R."/>
            <person name="Ayyampalayam S."/>
            <person name="Mercati F."/>
            <person name="Riccardi P."/>
            <person name="McKain M.R."/>
            <person name="Kakrana A."/>
            <person name="Tang H."/>
            <person name="Ray J."/>
            <person name="Groenendijk J."/>
            <person name="Arikit S."/>
            <person name="Mathioni S.M."/>
            <person name="Nakano M."/>
            <person name="Shan H."/>
            <person name="Telgmann-Rauber A."/>
            <person name="Kanno A."/>
            <person name="Yue Z."/>
            <person name="Chen H."/>
            <person name="Li W."/>
            <person name="Chen Y."/>
            <person name="Xu X."/>
            <person name="Zhang Y."/>
            <person name="Luo S."/>
            <person name="Chen H."/>
            <person name="Gao J."/>
            <person name="Mao Z."/>
            <person name="Pires J.C."/>
            <person name="Luo M."/>
            <person name="Kudrna D."/>
            <person name="Wing R.A."/>
            <person name="Meyers B.C."/>
            <person name="Yi K."/>
            <person name="Kong H."/>
            <person name="Lavrijsen P."/>
            <person name="Sunseri F."/>
            <person name="Falavigna A."/>
            <person name="Ye Y."/>
            <person name="Leebens-Mack J.H."/>
            <person name="Chen G."/>
        </authorList>
    </citation>
    <scope>NUCLEOTIDE SEQUENCE [LARGE SCALE GENOMIC DNA]</scope>
    <source>
        <strain evidence="8">cv. DH0086</strain>
    </source>
</reference>
<dbReference type="PROSITE" id="PS50066">
    <property type="entry name" value="MADS_BOX_2"/>
    <property type="match status" value="1"/>
</dbReference>
<evidence type="ECO:0000256" key="5">
    <source>
        <dbReference type="ARBA" id="ARBA00023242"/>
    </source>
</evidence>
<feature type="domain" description="MADS-box" evidence="6">
    <location>
        <begin position="1"/>
        <end position="49"/>
    </location>
</feature>
<keyword evidence="3" id="KW-0238">DNA-binding</keyword>
<evidence type="ECO:0000313" key="8">
    <source>
        <dbReference type="Proteomes" id="UP000243459"/>
    </source>
</evidence>
<evidence type="ECO:0000259" key="6">
    <source>
        <dbReference type="PROSITE" id="PS50066"/>
    </source>
</evidence>
<dbReference type="OrthoDB" id="779403at2759"/>
<dbReference type="Gene3D" id="3.40.1810.10">
    <property type="entry name" value="Transcription factor, MADS-box"/>
    <property type="match status" value="1"/>
</dbReference>
<accession>A0A5P1E474</accession>
<dbReference type="AlphaFoldDB" id="A0A5P1E474"/>
<evidence type="ECO:0000256" key="1">
    <source>
        <dbReference type="ARBA" id="ARBA00004123"/>
    </source>
</evidence>
<organism evidence="7 8">
    <name type="scientific">Asparagus officinalis</name>
    <name type="common">Garden asparagus</name>
    <dbReference type="NCBI Taxonomy" id="4686"/>
    <lineage>
        <taxon>Eukaryota</taxon>
        <taxon>Viridiplantae</taxon>
        <taxon>Streptophyta</taxon>
        <taxon>Embryophyta</taxon>
        <taxon>Tracheophyta</taxon>
        <taxon>Spermatophyta</taxon>
        <taxon>Magnoliopsida</taxon>
        <taxon>Liliopsida</taxon>
        <taxon>Asparagales</taxon>
        <taxon>Asparagaceae</taxon>
        <taxon>Asparagoideae</taxon>
        <taxon>Asparagus</taxon>
    </lineage>
</organism>
<dbReference type="InterPro" id="IPR002100">
    <property type="entry name" value="TF_MADSbox"/>
</dbReference>
<dbReference type="GO" id="GO:0000978">
    <property type="term" value="F:RNA polymerase II cis-regulatory region sequence-specific DNA binding"/>
    <property type="evidence" value="ECO:0007669"/>
    <property type="project" value="TreeGrafter"/>
</dbReference>
<protein>
    <recommendedName>
        <fullName evidence="6">MADS-box domain-containing protein</fullName>
    </recommendedName>
</protein>
<dbReference type="SUPFAM" id="SSF55455">
    <property type="entry name" value="SRF-like"/>
    <property type="match status" value="1"/>
</dbReference>
<evidence type="ECO:0000256" key="3">
    <source>
        <dbReference type="ARBA" id="ARBA00023125"/>
    </source>
</evidence>
<dbReference type="InterPro" id="IPR036879">
    <property type="entry name" value="TF_MADSbox_sf"/>
</dbReference>
<comment type="subcellular location">
    <subcellularLocation>
        <location evidence="1">Nucleus</location>
    </subcellularLocation>
</comment>
<name>A0A5P1E474_ASPOF</name>
<gene>
    <name evidence="7" type="ORF">A4U43_C09F760</name>
</gene>
<evidence type="ECO:0000256" key="4">
    <source>
        <dbReference type="ARBA" id="ARBA00023163"/>
    </source>
</evidence>
<keyword evidence="5" id="KW-0539">Nucleus</keyword>
<dbReference type="Gramene" id="ONK57462">
    <property type="protein sequence ID" value="ONK57462"/>
    <property type="gene ID" value="A4U43_C09F760"/>
</dbReference>
<dbReference type="PANTHER" id="PTHR11945:SF387">
    <property type="entry name" value="AGAMOUS-LIKE MADS-BOX PROTEIN AGL80"/>
    <property type="match status" value="1"/>
</dbReference>
<keyword evidence="2" id="KW-0805">Transcription regulation</keyword>
<dbReference type="EMBL" id="CM007389">
    <property type="protein sequence ID" value="ONK57462.1"/>
    <property type="molecule type" value="Genomic_DNA"/>
</dbReference>
<dbReference type="GO" id="GO:0046983">
    <property type="term" value="F:protein dimerization activity"/>
    <property type="evidence" value="ECO:0007669"/>
    <property type="project" value="InterPro"/>
</dbReference>
<dbReference type="PRINTS" id="PR00404">
    <property type="entry name" value="MADSDOMAIN"/>
</dbReference>
<dbReference type="Proteomes" id="UP000243459">
    <property type="component" value="Chromosome 9"/>
</dbReference>
<dbReference type="GO" id="GO:0000981">
    <property type="term" value="F:DNA-binding transcription factor activity, RNA polymerase II-specific"/>
    <property type="evidence" value="ECO:0007669"/>
    <property type="project" value="InterPro"/>
</dbReference>
<keyword evidence="4" id="KW-0804">Transcription</keyword>
<keyword evidence="8" id="KW-1185">Reference proteome</keyword>
<dbReference type="OMA" id="ELTTMEW"/>
<evidence type="ECO:0000313" key="7">
    <source>
        <dbReference type="EMBL" id="ONK57462.1"/>
    </source>
</evidence>
<dbReference type="InterPro" id="IPR033897">
    <property type="entry name" value="SRF-like_MADS-box"/>
</dbReference>
<evidence type="ECO:0000256" key="2">
    <source>
        <dbReference type="ARBA" id="ARBA00023015"/>
    </source>
</evidence>
<dbReference type="Pfam" id="PF00319">
    <property type="entry name" value="SRF-TF"/>
    <property type="match status" value="1"/>
</dbReference>
<dbReference type="GO" id="GO:0045944">
    <property type="term" value="P:positive regulation of transcription by RNA polymerase II"/>
    <property type="evidence" value="ECO:0007669"/>
    <property type="project" value="InterPro"/>
</dbReference>
<proteinExistence type="predicted"/>
<dbReference type="SMART" id="SM00432">
    <property type="entry name" value="MADS"/>
    <property type="match status" value="1"/>
</dbReference>